<dbReference type="InterPro" id="IPR054294">
    <property type="entry name" value="DUF7030"/>
</dbReference>
<reference evidence="3" key="1">
    <citation type="journal article" date="2016" name="Nature">
        <title>Genome evolution in the allotetraploid frog Xenopus laevis.</title>
        <authorList>
            <person name="Session A.M."/>
            <person name="Uno Y."/>
            <person name="Kwon T."/>
            <person name="Chapman J.A."/>
            <person name="Toyoda A."/>
            <person name="Takahashi S."/>
            <person name="Fukui A."/>
            <person name="Hikosaka A."/>
            <person name="Suzuki A."/>
            <person name="Kondo M."/>
            <person name="van Heeringen S.J."/>
            <person name="Quigley I."/>
            <person name="Heinz S."/>
            <person name="Ogino H."/>
            <person name="Ochi H."/>
            <person name="Hellsten U."/>
            <person name="Lyons J.B."/>
            <person name="Simakov O."/>
            <person name="Putnam N."/>
            <person name="Stites J."/>
            <person name="Kuroki Y."/>
            <person name="Tanaka T."/>
            <person name="Michiue T."/>
            <person name="Watanabe M."/>
            <person name="Bogdanovic O."/>
            <person name="Lister R."/>
            <person name="Georgiou G."/>
            <person name="Paranjpe S.S."/>
            <person name="van Kruijsbergen I."/>
            <person name="Shu S."/>
            <person name="Carlson J."/>
            <person name="Kinoshita T."/>
            <person name="Ohta Y."/>
            <person name="Mawaribuchi S."/>
            <person name="Jenkins J."/>
            <person name="Grimwood J."/>
            <person name="Schmutz J."/>
            <person name="Mitros T."/>
            <person name="Mozaffari S.V."/>
            <person name="Suzuki Y."/>
            <person name="Haramoto Y."/>
            <person name="Yamamoto T.S."/>
            <person name="Takagi C."/>
            <person name="Heald R."/>
            <person name="Miller K."/>
            <person name="Haudenschild C."/>
            <person name="Kitzman J."/>
            <person name="Nakayama T."/>
            <person name="Izutsu Y."/>
            <person name="Robert J."/>
            <person name="Fortriede J."/>
            <person name="Burns K."/>
            <person name="Lotay V."/>
            <person name="Karimi K."/>
            <person name="Yasuoka Y."/>
            <person name="Dichmann D.S."/>
            <person name="Flajnik M.F."/>
            <person name="Houston D.W."/>
            <person name="Shendure J."/>
            <person name="DuPasquier L."/>
            <person name="Vize P.D."/>
            <person name="Zorn A.M."/>
            <person name="Ito M."/>
            <person name="Marcotte E.M."/>
            <person name="Wallingford J.B."/>
            <person name="Ito Y."/>
            <person name="Asashima M."/>
            <person name="Ueno N."/>
            <person name="Matsuda Y."/>
            <person name="Veenstra G.J."/>
            <person name="Fujiyama A."/>
            <person name="Harland R.M."/>
            <person name="Taira M."/>
            <person name="Rokhsar D.S."/>
        </authorList>
    </citation>
    <scope>NUCLEOTIDE SEQUENCE [LARGE SCALE GENOMIC DNA]</scope>
    <source>
        <strain evidence="3">J</strain>
    </source>
</reference>
<dbReference type="EMBL" id="CM004478">
    <property type="protein sequence ID" value="OCT71512.1"/>
    <property type="molecule type" value="Genomic_DNA"/>
</dbReference>
<dbReference type="Pfam" id="PF22989">
    <property type="entry name" value="DUF7030"/>
    <property type="match status" value="1"/>
</dbReference>
<proteinExistence type="predicted"/>
<evidence type="ECO:0000313" key="2">
    <source>
        <dbReference type="EMBL" id="OCT71512.1"/>
    </source>
</evidence>
<dbReference type="AlphaFoldDB" id="A0A974CE37"/>
<evidence type="ECO:0000259" key="1">
    <source>
        <dbReference type="Pfam" id="PF22989"/>
    </source>
</evidence>
<sequence length="79" mass="8372">MALGVRPELVGKRFVCLVLGGGEEPPEIGQIGRWGWRAGVIRAVSHRDNDNPELAVSDTDRAAATPLPGRPGCASVIRV</sequence>
<name>A0A974CE37_XENLA</name>
<organism evidence="2 3">
    <name type="scientific">Xenopus laevis</name>
    <name type="common">African clawed frog</name>
    <dbReference type="NCBI Taxonomy" id="8355"/>
    <lineage>
        <taxon>Eukaryota</taxon>
        <taxon>Metazoa</taxon>
        <taxon>Chordata</taxon>
        <taxon>Craniata</taxon>
        <taxon>Vertebrata</taxon>
        <taxon>Euteleostomi</taxon>
        <taxon>Amphibia</taxon>
        <taxon>Batrachia</taxon>
        <taxon>Anura</taxon>
        <taxon>Pipoidea</taxon>
        <taxon>Pipidae</taxon>
        <taxon>Xenopodinae</taxon>
        <taxon>Xenopus</taxon>
        <taxon>Xenopus</taxon>
    </lineage>
</organism>
<protein>
    <recommendedName>
        <fullName evidence="1">DUF7030 domain-containing protein</fullName>
    </recommendedName>
</protein>
<gene>
    <name evidence="2" type="ORF">XELAEV_18034488mg</name>
</gene>
<feature type="domain" description="DUF7030" evidence="1">
    <location>
        <begin position="8"/>
        <end position="56"/>
    </location>
</feature>
<evidence type="ECO:0000313" key="3">
    <source>
        <dbReference type="Proteomes" id="UP000694892"/>
    </source>
</evidence>
<accession>A0A974CE37</accession>
<dbReference type="Proteomes" id="UP000694892">
    <property type="component" value="Chromosome 7L"/>
</dbReference>